<proteinExistence type="predicted"/>
<sequence length="493" mass="56605">MSIRIKLIISYLIMIVLPIGLMVLFLHMLFHLFVGNLEEMKEYYTIEDNFIDELLTEDLFIYTSLEKQIKENPDLFRDPSFFTGYQALLDKRQATLIVTDDNDLIYSSQPVANDSLSNLTSSRYNQGFLRTDEGTWLYTSTDFYYSDNIDGAYFLLLDIKPIDSFVRIIVPTLVGTFLLAFLIANGILTYIMSKHIIQPLHKLKDAADKIKEGELQSPIELTRQDEIGELSDALEQMRLKLLDSVEKQAKYEWNRKELVNNISHDLKTPITSIKGYVEGILDGIANDREKLEKYCHTIYTKADHMDQLIDELLLFSKLDLNSVSFHFEKTNILTFVQSLIEEIRLDVEQTTIEVQIENKLSSHAYVLADHDKLGRAFRNILTNSLKYLDKQQKKMIITLDNYHESILITVEDNGQGIKETDLPRIFERFYRGDTARNSANGGSGIGLAIVKQIIEAHGGTINVKSTYGEGTAFYITLNSIEKSVKEDDEDFNY</sequence>
<protein>
    <submittedName>
        <fullName evidence="1">HAMP domain-containing sensor histidine kinase</fullName>
    </submittedName>
</protein>
<evidence type="ECO:0000313" key="2">
    <source>
        <dbReference type="Proteomes" id="UP001277972"/>
    </source>
</evidence>
<name>A0ACC6M3X1_9BACI</name>
<evidence type="ECO:0000313" key="1">
    <source>
        <dbReference type="EMBL" id="MDX8045586.1"/>
    </source>
</evidence>
<accession>A0ACC6M3X1</accession>
<dbReference type="Proteomes" id="UP001277972">
    <property type="component" value="Unassembled WGS sequence"/>
</dbReference>
<keyword evidence="1" id="KW-0808">Transferase</keyword>
<dbReference type="EMBL" id="JAWZSR010000003">
    <property type="protein sequence ID" value="MDX8045586.1"/>
    <property type="molecule type" value="Genomic_DNA"/>
</dbReference>
<organism evidence="1 2">
    <name type="scientific">Gracilibacillus pellucidus</name>
    <dbReference type="NCBI Taxonomy" id="3095368"/>
    <lineage>
        <taxon>Bacteria</taxon>
        <taxon>Bacillati</taxon>
        <taxon>Bacillota</taxon>
        <taxon>Bacilli</taxon>
        <taxon>Bacillales</taxon>
        <taxon>Bacillaceae</taxon>
        <taxon>Gracilibacillus</taxon>
    </lineage>
</organism>
<keyword evidence="1" id="KW-0418">Kinase</keyword>
<reference evidence="1" key="1">
    <citation type="submission" date="2023-11" db="EMBL/GenBank/DDBJ databases">
        <title>Gracilibacillus pellucida a moderately halophilic bacterium isolated from saline soil in Xinjiang province.</title>
        <authorList>
            <person name="Zhang Z."/>
            <person name="Tan F."/>
            <person name="Wang Y."/>
            <person name="Xia M."/>
        </authorList>
    </citation>
    <scope>NUCLEOTIDE SEQUENCE</scope>
    <source>
        <strain evidence="1">S3-1-1</strain>
    </source>
</reference>
<keyword evidence="2" id="KW-1185">Reference proteome</keyword>
<gene>
    <name evidence="1" type="ORF">SH601_06255</name>
</gene>
<comment type="caution">
    <text evidence="1">The sequence shown here is derived from an EMBL/GenBank/DDBJ whole genome shotgun (WGS) entry which is preliminary data.</text>
</comment>